<keyword evidence="5" id="KW-1185">Reference proteome</keyword>
<accession>A0A2U0I0C1</accession>
<dbReference type="EMBL" id="QEHR01000005">
    <property type="protein sequence ID" value="PVW14547.1"/>
    <property type="molecule type" value="Genomic_DNA"/>
</dbReference>
<evidence type="ECO:0000259" key="2">
    <source>
        <dbReference type="Pfam" id="PF01370"/>
    </source>
</evidence>
<dbReference type="SUPFAM" id="SSF51735">
    <property type="entry name" value="NAD(P)-binding Rossmann-fold domains"/>
    <property type="match status" value="1"/>
</dbReference>
<sequence length="301" mass="33720">MKVLITGATGLIGTQLTKECHNAGISVNYLTTSKKKIENKPNYKGFYWNPYKEEIDPDAFTDVTTIINLVGATISKRWTKSYKKTIIESRTQTANLIFKTLKNNKTSVRHFISASGVSIYPNSESRLYTEEDTAVDDTFLAEVVQKWEASADQFKKLDMRVAKVRTGVVLAEEEGAFPKLLKPIEKGFGAPLGSGKQWLSWIHIDDIACVYVHIIKNGLRGIYNATAPNPVTNEKMTRKIASYLNKDLWLPNVPGFVLRLILGEMAVLVLKGQLVSSKKLEESGFEFRYVNVAPAIKNLLK</sequence>
<gene>
    <name evidence="4" type="ORF">DDV96_08425</name>
</gene>
<dbReference type="InterPro" id="IPR010099">
    <property type="entry name" value="SDR39U1"/>
</dbReference>
<dbReference type="InterPro" id="IPR013549">
    <property type="entry name" value="DUF1731"/>
</dbReference>
<dbReference type="Pfam" id="PF08338">
    <property type="entry name" value="DUF1731"/>
    <property type="match status" value="1"/>
</dbReference>
<evidence type="ECO:0000313" key="4">
    <source>
        <dbReference type="EMBL" id="PVW14547.1"/>
    </source>
</evidence>
<dbReference type="InterPro" id="IPR036291">
    <property type="entry name" value="NAD(P)-bd_dom_sf"/>
</dbReference>
<dbReference type="Pfam" id="PF01370">
    <property type="entry name" value="Epimerase"/>
    <property type="match status" value="1"/>
</dbReference>
<organism evidence="4 5">
    <name type="scientific">Marixanthomonas spongiae</name>
    <dbReference type="NCBI Taxonomy" id="2174845"/>
    <lineage>
        <taxon>Bacteria</taxon>
        <taxon>Pseudomonadati</taxon>
        <taxon>Bacteroidota</taxon>
        <taxon>Flavobacteriia</taxon>
        <taxon>Flavobacteriales</taxon>
        <taxon>Flavobacteriaceae</taxon>
        <taxon>Marixanthomonas</taxon>
    </lineage>
</organism>
<reference evidence="4 5" key="1">
    <citation type="submission" date="2018-04" db="EMBL/GenBank/DDBJ databases">
        <title>Marixanthomonas spongiae HN-E44 sp. nov., isolated from a marine sponge.</title>
        <authorList>
            <person name="Luo L."/>
            <person name="Zhuang L."/>
        </authorList>
    </citation>
    <scope>NUCLEOTIDE SEQUENCE [LARGE SCALE GENOMIC DNA]</scope>
    <source>
        <strain evidence="4 5">HN-E44</strain>
    </source>
</reference>
<dbReference type="PANTHER" id="PTHR11092:SF0">
    <property type="entry name" value="EPIMERASE FAMILY PROTEIN SDR39U1"/>
    <property type="match status" value="1"/>
</dbReference>
<feature type="domain" description="NAD-dependent epimerase/dehydratase" evidence="2">
    <location>
        <begin position="3"/>
        <end position="224"/>
    </location>
</feature>
<comment type="caution">
    <text evidence="4">The sequence shown here is derived from an EMBL/GenBank/DDBJ whole genome shotgun (WGS) entry which is preliminary data.</text>
</comment>
<evidence type="ECO:0000259" key="3">
    <source>
        <dbReference type="Pfam" id="PF08338"/>
    </source>
</evidence>
<comment type="similarity">
    <text evidence="1">Belongs to the NAD(P)-dependent epimerase/dehydratase family. SDR39U1 subfamily.</text>
</comment>
<protein>
    <submittedName>
        <fullName evidence="4">TIGR01777 family protein</fullName>
    </submittedName>
</protein>
<dbReference type="NCBIfam" id="TIGR01777">
    <property type="entry name" value="yfcH"/>
    <property type="match status" value="1"/>
</dbReference>
<proteinExistence type="inferred from homology"/>
<dbReference type="RefSeq" id="WP_116694320.1">
    <property type="nucleotide sequence ID" value="NZ_QEHR01000005.1"/>
</dbReference>
<evidence type="ECO:0000256" key="1">
    <source>
        <dbReference type="ARBA" id="ARBA00009353"/>
    </source>
</evidence>
<dbReference type="AlphaFoldDB" id="A0A2U0I0C1"/>
<name>A0A2U0I0C1_9FLAO</name>
<evidence type="ECO:0000313" key="5">
    <source>
        <dbReference type="Proteomes" id="UP000245962"/>
    </source>
</evidence>
<dbReference type="Gene3D" id="3.40.50.720">
    <property type="entry name" value="NAD(P)-binding Rossmann-like Domain"/>
    <property type="match status" value="1"/>
</dbReference>
<dbReference type="OrthoDB" id="9801773at2"/>
<dbReference type="Proteomes" id="UP000245962">
    <property type="component" value="Unassembled WGS sequence"/>
</dbReference>
<dbReference type="InterPro" id="IPR001509">
    <property type="entry name" value="Epimerase_deHydtase"/>
</dbReference>
<dbReference type="PANTHER" id="PTHR11092">
    <property type="entry name" value="SUGAR NUCLEOTIDE EPIMERASE RELATED"/>
    <property type="match status" value="1"/>
</dbReference>
<feature type="domain" description="DUF1731" evidence="3">
    <location>
        <begin position="253"/>
        <end position="299"/>
    </location>
</feature>